<dbReference type="eggNOG" id="ENOG5031JMX">
    <property type="taxonomic scope" value="Bacteria"/>
</dbReference>
<protein>
    <recommendedName>
        <fullName evidence="4">DUF3108 domain-containing protein</fullName>
    </recommendedName>
</protein>
<proteinExistence type="predicted"/>
<accession>G8QHG7</accession>
<evidence type="ECO:0008006" key="4">
    <source>
        <dbReference type="Google" id="ProtNLM"/>
    </source>
</evidence>
<dbReference type="STRING" id="640081.Dsui_3025"/>
<evidence type="ECO:0000256" key="1">
    <source>
        <dbReference type="SAM" id="SignalP"/>
    </source>
</evidence>
<dbReference type="RefSeq" id="WP_014238040.1">
    <property type="nucleotide sequence ID" value="NC_016616.1"/>
</dbReference>
<gene>
    <name evidence="2" type="ordered locus">Dsui_3025</name>
</gene>
<feature type="chain" id="PRO_5003513649" description="DUF3108 domain-containing protein" evidence="1">
    <location>
        <begin position="28"/>
        <end position="248"/>
    </location>
</feature>
<keyword evidence="1" id="KW-0732">Signal</keyword>
<dbReference type="AlphaFoldDB" id="G8QHG7"/>
<dbReference type="KEGG" id="dsu:Dsui_3025"/>
<dbReference type="HOGENOM" id="CLU_1118385_0_0_4"/>
<evidence type="ECO:0000313" key="2">
    <source>
        <dbReference type="EMBL" id="AEV27360.1"/>
    </source>
</evidence>
<feature type="signal peptide" evidence="1">
    <location>
        <begin position="1"/>
        <end position="27"/>
    </location>
</feature>
<name>G8QHG7_AZOOP</name>
<dbReference type="OrthoDB" id="9179455at2"/>
<dbReference type="Proteomes" id="UP000005633">
    <property type="component" value="Chromosome"/>
</dbReference>
<dbReference type="EMBL" id="CP003153">
    <property type="protein sequence ID" value="AEV27360.1"/>
    <property type="molecule type" value="Genomic_DNA"/>
</dbReference>
<reference evidence="2 3" key="1">
    <citation type="journal article" date="2012" name="J. Bacteriol.">
        <title>Complete genome sequence of the anaerobic perchlorate-reducing bacterium Azospira suillum strain PS.</title>
        <authorList>
            <person name="Byrne-Bailey K.G."/>
            <person name="Coates J.D."/>
        </authorList>
    </citation>
    <scope>NUCLEOTIDE SEQUENCE [LARGE SCALE GENOMIC DNA]</scope>
    <source>
        <strain evidence="3">ATCC BAA-33 / DSM 13638 / PS</strain>
    </source>
</reference>
<organism evidence="2 3">
    <name type="scientific">Azospira oryzae (strain ATCC BAA-33 / DSM 13638 / PS)</name>
    <name type="common">Dechlorosoma suillum</name>
    <dbReference type="NCBI Taxonomy" id="640081"/>
    <lineage>
        <taxon>Bacteria</taxon>
        <taxon>Pseudomonadati</taxon>
        <taxon>Pseudomonadota</taxon>
        <taxon>Betaproteobacteria</taxon>
        <taxon>Rhodocyclales</taxon>
        <taxon>Rhodocyclaceae</taxon>
        <taxon>Azospira</taxon>
    </lineage>
</organism>
<evidence type="ECO:0000313" key="3">
    <source>
        <dbReference type="Proteomes" id="UP000005633"/>
    </source>
</evidence>
<sequence length="248" mass="27929">MTHPTSTQPGLLLRGFLLLFLAGSLQAAPWPSPVASYQAVAAGEGRGEDILLAAAPDSGLEVSYDAASRRLHLHYPMAFNQLTEGWSWRPLADPASEDYYRFKYLPLGSVNEERDSYVGEDKIGEPETMRVLWRYDYFLAFDNLYDFMPRGTDDEAGFDAELTLEPEQAAPLLEPGAVSLIARVHLQEPYVSESTTFWKAIHARPTDFTLKKRYLIGEVEEIRFVTGQNRVLAQLPRHPQQKQQSGKP</sequence>